<evidence type="ECO:0000313" key="3">
    <source>
        <dbReference type="Proteomes" id="UP000284375"/>
    </source>
</evidence>
<protein>
    <submittedName>
        <fullName evidence="2">Uncharacterized protein</fullName>
    </submittedName>
</protein>
<dbReference type="AlphaFoldDB" id="A0A423VYI4"/>
<dbReference type="EMBL" id="LJZO01000021">
    <property type="protein sequence ID" value="ROV96150.1"/>
    <property type="molecule type" value="Genomic_DNA"/>
</dbReference>
<proteinExistence type="predicted"/>
<dbReference type="Proteomes" id="UP000284375">
    <property type="component" value="Unassembled WGS sequence"/>
</dbReference>
<accession>A0A423VYI4</accession>
<evidence type="ECO:0000313" key="2">
    <source>
        <dbReference type="EMBL" id="ROV96150.1"/>
    </source>
</evidence>
<organism evidence="2 3">
    <name type="scientific">Cytospora chrysosperma</name>
    <name type="common">Cytospora canker fungus</name>
    <name type="synonym">Sphaeria chrysosperma</name>
    <dbReference type="NCBI Taxonomy" id="252740"/>
    <lineage>
        <taxon>Eukaryota</taxon>
        <taxon>Fungi</taxon>
        <taxon>Dikarya</taxon>
        <taxon>Ascomycota</taxon>
        <taxon>Pezizomycotina</taxon>
        <taxon>Sordariomycetes</taxon>
        <taxon>Sordariomycetidae</taxon>
        <taxon>Diaporthales</taxon>
        <taxon>Cytosporaceae</taxon>
        <taxon>Cytospora</taxon>
    </lineage>
</organism>
<evidence type="ECO:0000256" key="1">
    <source>
        <dbReference type="SAM" id="MobiDB-lite"/>
    </source>
</evidence>
<name>A0A423VYI4_CYTCH</name>
<reference evidence="2 3" key="1">
    <citation type="submission" date="2015-09" db="EMBL/GenBank/DDBJ databases">
        <title>Host preference determinants of Valsa canker pathogens revealed by comparative genomics.</title>
        <authorList>
            <person name="Yin Z."/>
            <person name="Huang L."/>
        </authorList>
    </citation>
    <scope>NUCLEOTIDE SEQUENCE [LARGE SCALE GENOMIC DNA]</scope>
    <source>
        <strain evidence="2 3">YSFL</strain>
    </source>
</reference>
<sequence>MPLDQPALLEWSPSAAPSDDQLQVLRMDMEWTAEHSITFLDDNFDLTVNGLDYLDGIPSTTILDTCPSIDGSTAQRSPLSSAGQHPQSPHEALLSSRDGDDWEPSPQNDFNESIELSSASCLPDSPQFFEWCRSFKQWVSDHHSLLFVNRTTIGQDSKPDKSCLCHMALITLQLQRKDTYNIQPEGTLEASMYLQRLLEWTWNQNKNCFTCHEDDLAKFIVASVANDVVGIYRKIIAEDEVTRRGATHDPVQPRLAKRRVFSLDRADEEQLLSQQGLKAHLNLRQMTETTATSLLGRTTLTFGTKTIDGVAKTAFLRRLIGLKLRQIGRLVQELSSDERAVEPSRGLLAQTLRVMVPGVLDNVNVITGMIQTDL</sequence>
<feature type="region of interest" description="Disordered" evidence="1">
    <location>
        <begin position="72"/>
        <end position="109"/>
    </location>
</feature>
<comment type="caution">
    <text evidence="2">The sequence shown here is derived from an EMBL/GenBank/DDBJ whole genome shotgun (WGS) entry which is preliminary data.</text>
</comment>
<keyword evidence="3" id="KW-1185">Reference proteome</keyword>
<feature type="compositionally biased region" description="Polar residues" evidence="1">
    <location>
        <begin position="72"/>
        <end position="87"/>
    </location>
</feature>
<gene>
    <name evidence="2" type="ORF">VSDG_05044</name>
</gene>